<dbReference type="EMBL" id="AXCN02000847">
    <property type="status" value="NOT_ANNOTATED_CDS"/>
    <property type="molecule type" value="Genomic_DNA"/>
</dbReference>
<evidence type="ECO:0000259" key="9">
    <source>
        <dbReference type="PROSITE" id="PS51915"/>
    </source>
</evidence>
<evidence type="ECO:0000313" key="11">
    <source>
        <dbReference type="Proteomes" id="UP000075886"/>
    </source>
</evidence>
<dbReference type="SMART" id="SM00355">
    <property type="entry name" value="ZnF_C2H2"/>
    <property type="match status" value="10"/>
</dbReference>
<evidence type="ECO:0000256" key="6">
    <source>
        <dbReference type="PROSITE-ProRule" id="PRU01263"/>
    </source>
</evidence>
<feature type="domain" description="C2H2-type" evidence="8">
    <location>
        <begin position="595"/>
        <end position="622"/>
    </location>
</feature>
<feature type="binding site" evidence="6">
    <location>
        <position position="60"/>
    </location>
    <ligand>
        <name>Zn(2+)</name>
        <dbReference type="ChEBI" id="CHEBI:29105"/>
    </ligand>
</feature>
<proteinExistence type="predicted"/>
<dbReference type="GO" id="GO:0010468">
    <property type="term" value="P:regulation of gene expression"/>
    <property type="evidence" value="ECO:0007669"/>
    <property type="project" value="TreeGrafter"/>
</dbReference>
<feature type="domain" description="C2H2-type" evidence="8">
    <location>
        <begin position="537"/>
        <end position="564"/>
    </location>
</feature>
<keyword evidence="11" id="KW-1185">Reference proteome</keyword>
<evidence type="ECO:0000256" key="5">
    <source>
        <dbReference type="PROSITE-ProRule" id="PRU00042"/>
    </source>
</evidence>
<feature type="domain" description="C2H2-type" evidence="8">
    <location>
        <begin position="398"/>
        <end position="426"/>
    </location>
</feature>
<feature type="region of interest" description="Disordered" evidence="7">
    <location>
        <begin position="135"/>
        <end position="166"/>
    </location>
</feature>
<reference evidence="11" key="1">
    <citation type="submission" date="2014-01" db="EMBL/GenBank/DDBJ databases">
        <title>The Genome Sequence of Anopheles farauti FAR1 (V2).</title>
        <authorList>
            <consortium name="The Broad Institute Genomics Platform"/>
            <person name="Neafsey D.E."/>
            <person name="Besansky N."/>
            <person name="Howell P."/>
            <person name="Walton C."/>
            <person name="Young S.K."/>
            <person name="Zeng Q."/>
            <person name="Gargeya S."/>
            <person name="Fitzgerald M."/>
            <person name="Haas B."/>
            <person name="Abouelleil A."/>
            <person name="Allen A.W."/>
            <person name="Alvarado L."/>
            <person name="Arachchi H.M."/>
            <person name="Berlin A.M."/>
            <person name="Chapman S.B."/>
            <person name="Gainer-Dewar J."/>
            <person name="Goldberg J."/>
            <person name="Griggs A."/>
            <person name="Gujja S."/>
            <person name="Hansen M."/>
            <person name="Howarth C."/>
            <person name="Imamovic A."/>
            <person name="Ireland A."/>
            <person name="Larimer J."/>
            <person name="McCowan C."/>
            <person name="Murphy C."/>
            <person name="Pearson M."/>
            <person name="Poon T.W."/>
            <person name="Priest M."/>
            <person name="Roberts A."/>
            <person name="Saif S."/>
            <person name="Shea T."/>
            <person name="Sisk P."/>
            <person name="Sykes S."/>
            <person name="Wortman J."/>
            <person name="Nusbaum C."/>
            <person name="Birren B."/>
        </authorList>
    </citation>
    <scope>NUCLEOTIDE SEQUENCE [LARGE SCALE GENOMIC DNA]</scope>
    <source>
        <strain evidence="11">FAR1</strain>
    </source>
</reference>
<keyword evidence="4 6" id="KW-0862">Zinc</keyword>
<organism evidence="10 11">
    <name type="scientific">Anopheles farauti</name>
    <dbReference type="NCBI Taxonomy" id="69004"/>
    <lineage>
        <taxon>Eukaryota</taxon>
        <taxon>Metazoa</taxon>
        <taxon>Ecdysozoa</taxon>
        <taxon>Arthropoda</taxon>
        <taxon>Hexapoda</taxon>
        <taxon>Insecta</taxon>
        <taxon>Pterygota</taxon>
        <taxon>Neoptera</taxon>
        <taxon>Endopterygota</taxon>
        <taxon>Diptera</taxon>
        <taxon>Nematocera</taxon>
        <taxon>Culicoidea</taxon>
        <taxon>Culicidae</taxon>
        <taxon>Anophelinae</taxon>
        <taxon>Anopheles</taxon>
    </lineage>
</organism>
<evidence type="ECO:0000256" key="7">
    <source>
        <dbReference type="SAM" id="MobiDB-lite"/>
    </source>
</evidence>
<dbReference type="Proteomes" id="UP000075886">
    <property type="component" value="Unassembled WGS sequence"/>
</dbReference>
<dbReference type="InterPro" id="IPR013087">
    <property type="entry name" value="Znf_C2H2_type"/>
</dbReference>
<dbReference type="GO" id="GO:0048729">
    <property type="term" value="P:tissue morphogenesis"/>
    <property type="evidence" value="ECO:0007669"/>
    <property type="project" value="UniProtKB-ARBA"/>
</dbReference>
<feature type="domain" description="C2H2-type" evidence="8">
    <location>
        <begin position="567"/>
        <end position="594"/>
    </location>
</feature>
<evidence type="ECO:0000256" key="4">
    <source>
        <dbReference type="ARBA" id="ARBA00022833"/>
    </source>
</evidence>
<feature type="domain" description="C2H2-type" evidence="8">
    <location>
        <begin position="624"/>
        <end position="651"/>
    </location>
</feature>
<keyword evidence="3 5" id="KW-0863">Zinc-finger</keyword>
<evidence type="ECO:0000313" key="10">
    <source>
        <dbReference type="EnsemblMetazoa" id="AFAF004826-PA"/>
    </source>
</evidence>
<reference evidence="10" key="2">
    <citation type="submission" date="2020-05" db="UniProtKB">
        <authorList>
            <consortium name="EnsemblMetazoa"/>
        </authorList>
    </citation>
    <scope>IDENTIFICATION</scope>
    <source>
        <strain evidence="10">FAR1</strain>
    </source>
</reference>
<dbReference type="Gene3D" id="3.40.1800.20">
    <property type="match status" value="1"/>
</dbReference>
<feature type="domain" description="C2H2-type" evidence="8">
    <location>
        <begin position="370"/>
        <end position="397"/>
    </location>
</feature>
<keyword evidence="1 6" id="KW-0479">Metal-binding</keyword>
<dbReference type="VEuPathDB" id="VectorBase:AFAF004826"/>
<feature type="binding site" evidence="6">
    <location>
        <position position="57"/>
    </location>
    <ligand>
        <name>Zn(2+)</name>
        <dbReference type="ChEBI" id="CHEBI:29105"/>
    </ligand>
</feature>
<dbReference type="Gene3D" id="3.30.160.60">
    <property type="entry name" value="Classic Zinc Finger"/>
    <property type="match status" value="7"/>
</dbReference>
<feature type="compositionally biased region" description="Acidic residues" evidence="7">
    <location>
        <begin position="211"/>
        <end position="237"/>
    </location>
</feature>
<dbReference type="GO" id="GO:0048598">
    <property type="term" value="P:embryonic morphogenesis"/>
    <property type="evidence" value="ECO:0007669"/>
    <property type="project" value="UniProtKB-ARBA"/>
</dbReference>
<dbReference type="GO" id="GO:0008270">
    <property type="term" value="F:zinc ion binding"/>
    <property type="evidence" value="ECO:0007669"/>
    <property type="project" value="UniProtKB-UniRule"/>
</dbReference>
<feature type="binding site" evidence="6">
    <location>
        <position position="107"/>
    </location>
    <ligand>
        <name>Zn(2+)</name>
        <dbReference type="ChEBI" id="CHEBI:29105"/>
    </ligand>
</feature>
<feature type="domain" description="C2H2-type" evidence="8">
    <location>
        <begin position="284"/>
        <end position="312"/>
    </location>
</feature>
<name>A0A182Q7X7_9DIPT</name>
<protein>
    <recommendedName>
        <fullName evidence="12">Protein krueppel</fullName>
    </recommendedName>
</protein>
<accession>A0A182Q7X7</accession>
<dbReference type="PROSITE" id="PS50157">
    <property type="entry name" value="ZINC_FINGER_C2H2_2"/>
    <property type="match status" value="9"/>
</dbReference>
<dbReference type="SUPFAM" id="SSF57716">
    <property type="entry name" value="Glucocorticoid receptor-like (DNA-binding domain)"/>
    <property type="match status" value="1"/>
</dbReference>
<dbReference type="InterPro" id="IPR036236">
    <property type="entry name" value="Znf_C2H2_sf"/>
</dbReference>
<dbReference type="PANTHER" id="PTHR14196">
    <property type="entry name" value="ODD-SKIPPED - RELATED"/>
    <property type="match status" value="1"/>
</dbReference>
<dbReference type="InterPro" id="IPR050717">
    <property type="entry name" value="C2H2-ZF_Transcription_Reg"/>
</dbReference>
<dbReference type="Pfam" id="PF07776">
    <property type="entry name" value="zf-AD"/>
    <property type="match status" value="1"/>
</dbReference>
<dbReference type="STRING" id="69004.A0A182Q7X7"/>
<dbReference type="GO" id="GO:0003677">
    <property type="term" value="F:DNA binding"/>
    <property type="evidence" value="ECO:0007669"/>
    <property type="project" value="UniProtKB-KW"/>
</dbReference>
<dbReference type="SMART" id="SM00868">
    <property type="entry name" value="zf-AD"/>
    <property type="match status" value="1"/>
</dbReference>
<feature type="compositionally biased region" description="Acidic residues" evidence="7">
    <location>
        <begin position="150"/>
        <end position="166"/>
    </location>
</feature>
<dbReference type="Pfam" id="PF00096">
    <property type="entry name" value="zf-C2H2"/>
    <property type="match status" value="6"/>
</dbReference>
<dbReference type="GO" id="GO:0005634">
    <property type="term" value="C:nucleus"/>
    <property type="evidence" value="ECO:0007669"/>
    <property type="project" value="UniProtKB-SubCell"/>
</dbReference>
<dbReference type="EnsemblMetazoa" id="AFAF004826-RA">
    <property type="protein sequence ID" value="AFAF004826-PA"/>
    <property type="gene ID" value="AFAF004826"/>
</dbReference>
<evidence type="ECO:0000256" key="2">
    <source>
        <dbReference type="ARBA" id="ARBA00022737"/>
    </source>
</evidence>
<evidence type="ECO:0000259" key="8">
    <source>
        <dbReference type="PROSITE" id="PS50157"/>
    </source>
</evidence>
<keyword evidence="2" id="KW-0677">Repeat</keyword>
<feature type="region of interest" description="Disordered" evidence="7">
    <location>
        <begin position="202"/>
        <end position="238"/>
    </location>
</feature>
<evidence type="ECO:0000256" key="3">
    <source>
        <dbReference type="ARBA" id="ARBA00022771"/>
    </source>
</evidence>
<dbReference type="InterPro" id="IPR012934">
    <property type="entry name" value="Znf_AD"/>
</dbReference>
<feature type="domain" description="C2H2-type" evidence="8">
    <location>
        <begin position="342"/>
        <end position="369"/>
    </location>
</feature>
<dbReference type="PANTHER" id="PTHR14196:SF12">
    <property type="entry name" value="ZINC FINGER PROTEIN 208-LIKE"/>
    <property type="match status" value="1"/>
</dbReference>
<feature type="binding site" evidence="6">
    <location>
        <position position="110"/>
    </location>
    <ligand>
        <name>Zn(2+)</name>
        <dbReference type="ChEBI" id="CHEBI:29105"/>
    </ligand>
</feature>
<feature type="domain" description="C2H2-type" evidence="8">
    <location>
        <begin position="313"/>
        <end position="341"/>
    </location>
</feature>
<dbReference type="PROSITE" id="PS51915">
    <property type="entry name" value="ZAD"/>
    <property type="match status" value="1"/>
</dbReference>
<dbReference type="PROSITE" id="PS00028">
    <property type="entry name" value="ZINC_FINGER_C2H2_1"/>
    <property type="match status" value="8"/>
</dbReference>
<feature type="domain" description="ZAD" evidence="9">
    <location>
        <begin position="55"/>
        <end position="134"/>
    </location>
</feature>
<evidence type="ECO:0000256" key="1">
    <source>
        <dbReference type="ARBA" id="ARBA00022723"/>
    </source>
</evidence>
<evidence type="ECO:0008006" key="12">
    <source>
        <dbReference type="Google" id="ProtNLM"/>
    </source>
</evidence>
<dbReference type="SUPFAM" id="SSF57667">
    <property type="entry name" value="beta-beta-alpha zinc fingers"/>
    <property type="match status" value="5"/>
</dbReference>
<dbReference type="AlphaFoldDB" id="A0A182Q7X7"/>
<sequence length="701" mass="77763">MNSLSVCYGSTCDWLWASACTEAIVNVRPRAYTCGKRTGNEMNIANGTVPAAELQLCRLCLGRDGVLVNIFGVQEASVSDAESLTARIRGCLQLEVTQTDTLPKWICKLCLEKIDDFTNFRERCKQNERKLLLGNEDEHMKDGNIANDDGNNDQEPTDDDDDGEEDEEMEMIVIDPTRDYESSGDESGLPAEAYVEKNGIPSVQHEQNPPADDDDHQDGSEAEEGEEEEEEEDEDDLKCDTMPVEARNGVPHTGAVDRINNSIATPNNISTSSSTGTPQKTIVYTCKYCDVAFAASSACQVHEMQDHDLLAPYGCPFCQYKTSIRTYLITHIRDQHSITRPYICVQCNKGFLRRSDLKKHTFVHTGVRPYACEQCGKSFSRNTNLKKHLLTHTGMKPHACENCERSFANKADLVRHMMHQHPEQLQQHPCVRCGTVYTQKDKLYEHERYCLGLVGGGGGGGVGSFADAKQEQSPFMGALSAPIEAQPPPPQMFSVPGVDTIKIEPPVIEPPSYAPIPPSPIVPQIPPSTAPPSSKIYDCSKCPKRFLSKFSLRAHQSTHTPEDTRMYECPQCGKHLPDKRTYEHHLQTHVPMKPFACATCGKRFSRKDKMHRHERVHQQPDRHFSCPNCAAKFVRKDALETHMKIHCSVNAVPPPLIGTAGLFASIGHGGAVGQMPQQHSLLYSMVGANDGTVGIDPSIRM</sequence>